<gene>
    <name evidence="1" type="ORF">C9I98_11780</name>
</gene>
<evidence type="ECO:0000313" key="1">
    <source>
        <dbReference type="EMBL" id="PSW19585.1"/>
    </source>
</evidence>
<organism evidence="1 2">
    <name type="scientific">Photobacterium sanctipauli</name>
    <dbReference type="NCBI Taxonomy" id="1342794"/>
    <lineage>
        <taxon>Bacteria</taxon>
        <taxon>Pseudomonadati</taxon>
        <taxon>Pseudomonadota</taxon>
        <taxon>Gammaproteobacteria</taxon>
        <taxon>Vibrionales</taxon>
        <taxon>Vibrionaceae</taxon>
        <taxon>Photobacterium</taxon>
    </lineage>
</organism>
<reference evidence="1 2" key="1">
    <citation type="submission" date="2018-01" db="EMBL/GenBank/DDBJ databases">
        <title>Whole genome sequencing of Histamine producing bacteria.</title>
        <authorList>
            <person name="Butler K."/>
        </authorList>
    </citation>
    <scope>NUCLEOTIDE SEQUENCE [LARGE SCALE GENOMIC DNA]</scope>
    <source>
        <strain evidence="1 2">DSM 100436</strain>
    </source>
</reference>
<dbReference type="EMBL" id="PYMA01000006">
    <property type="protein sequence ID" value="PSW19585.1"/>
    <property type="molecule type" value="Genomic_DNA"/>
</dbReference>
<dbReference type="AlphaFoldDB" id="A0A2T3NTQ2"/>
<proteinExistence type="predicted"/>
<protein>
    <submittedName>
        <fullName evidence="1">Uncharacterized protein</fullName>
    </submittedName>
</protein>
<evidence type="ECO:0000313" key="2">
    <source>
        <dbReference type="Proteomes" id="UP000241771"/>
    </source>
</evidence>
<dbReference type="OrthoDB" id="5822364at2"/>
<accession>A0A2T3NTQ2</accession>
<dbReference type="Proteomes" id="UP000241771">
    <property type="component" value="Unassembled WGS sequence"/>
</dbReference>
<comment type="caution">
    <text evidence="1">The sequence shown here is derived from an EMBL/GenBank/DDBJ whole genome shotgun (WGS) entry which is preliminary data.</text>
</comment>
<name>A0A2T3NTQ2_9GAMM</name>
<sequence length="136" mass="14635">MNEWGKGLVLFSALLSPLAMADWLLDVNFELTGASGNTQSVNTSLSLLPGEETVFFGTGDEANQSKRELVGSAELLEVSAEEVKIAFKVQERLDDGGWRTIISPTLSTGLNSPALFETVDDSSDKQVKLQVEVTSV</sequence>
<dbReference type="RefSeq" id="WP_036817505.1">
    <property type="nucleotide sequence ID" value="NZ_JGVO01000080.1"/>
</dbReference>
<keyword evidence="2" id="KW-1185">Reference proteome</keyword>